<dbReference type="PANTHER" id="PTHR22984:SF11">
    <property type="entry name" value="AURORA KINASE-RELATED"/>
    <property type="match status" value="1"/>
</dbReference>
<dbReference type="PANTHER" id="PTHR22984">
    <property type="entry name" value="SERINE/THREONINE-PROTEIN KINASE PIM"/>
    <property type="match status" value="1"/>
</dbReference>
<keyword evidence="3" id="KW-0808">Transferase</keyword>
<feature type="compositionally biased region" description="Low complexity" evidence="9">
    <location>
        <begin position="24"/>
        <end position="38"/>
    </location>
</feature>
<evidence type="ECO:0000256" key="5">
    <source>
        <dbReference type="ARBA" id="ARBA00022777"/>
    </source>
</evidence>
<dbReference type="InterPro" id="IPR011009">
    <property type="entry name" value="Kinase-like_dom_sf"/>
</dbReference>
<feature type="region of interest" description="Disordered" evidence="9">
    <location>
        <begin position="1"/>
        <end position="52"/>
    </location>
</feature>
<comment type="caution">
    <text evidence="10">The sequence shown here is derived from an EMBL/GenBank/DDBJ whole genome shotgun (WGS) entry which is preliminary data.</text>
</comment>
<evidence type="ECO:0000256" key="2">
    <source>
        <dbReference type="ARBA" id="ARBA00022527"/>
    </source>
</evidence>
<dbReference type="GO" id="GO:0005524">
    <property type="term" value="F:ATP binding"/>
    <property type="evidence" value="ECO:0007669"/>
    <property type="project" value="UniProtKB-KW"/>
</dbReference>
<dbReference type="AlphaFoldDB" id="A0A498MJG1"/>
<organism evidence="10 11">
    <name type="scientific">Labeo rohita</name>
    <name type="common">Indian major carp</name>
    <name type="synonym">Cyprinus rohita</name>
    <dbReference type="NCBI Taxonomy" id="84645"/>
    <lineage>
        <taxon>Eukaryota</taxon>
        <taxon>Metazoa</taxon>
        <taxon>Chordata</taxon>
        <taxon>Craniata</taxon>
        <taxon>Vertebrata</taxon>
        <taxon>Euteleostomi</taxon>
        <taxon>Actinopterygii</taxon>
        <taxon>Neopterygii</taxon>
        <taxon>Teleostei</taxon>
        <taxon>Ostariophysi</taxon>
        <taxon>Cypriniformes</taxon>
        <taxon>Cyprinidae</taxon>
        <taxon>Labeoninae</taxon>
        <taxon>Labeonini</taxon>
        <taxon>Labeo</taxon>
    </lineage>
</organism>
<dbReference type="Proteomes" id="UP000290572">
    <property type="component" value="Unassembled WGS sequence"/>
</dbReference>
<evidence type="ECO:0000256" key="9">
    <source>
        <dbReference type="SAM" id="MobiDB-lite"/>
    </source>
</evidence>
<evidence type="ECO:0000256" key="8">
    <source>
        <dbReference type="ARBA" id="ARBA00048679"/>
    </source>
</evidence>
<gene>
    <name evidence="10" type="ORF">ROHU_008027</name>
</gene>
<dbReference type="SUPFAM" id="SSF56112">
    <property type="entry name" value="Protein kinase-like (PK-like)"/>
    <property type="match status" value="1"/>
</dbReference>
<keyword evidence="11" id="KW-1185">Reference proteome</keyword>
<evidence type="ECO:0000256" key="6">
    <source>
        <dbReference type="ARBA" id="ARBA00022840"/>
    </source>
</evidence>
<reference evidence="10 11" key="1">
    <citation type="submission" date="2018-03" db="EMBL/GenBank/DDBJ databases">
        <title>Draft genome sequence of Rohu Carp (Labeo rohita).</title>
        <authorList>
            <person name="Das P."/>
            <person name="Kushwaha B."/>
            <person name="Joshi C.G."/>
            <person name="Kumar D."/>
            <person name="Nagpure N.S."/>
            <person name="Sahoo L."/>
            <person name="Das S.P."/>
            <person name="Bit A."/>
            <person name="Patnaik S."/>
            <person name="Meher P.K."/>
            <person name="Jayasankar P."/>
            <person name="Koringa P.G."/>
            <person name="Patel N.V."/>
            <person name="Hinsu A.T."/>
            <person name="Kumar R."/>
            <person name="Pandey M."/>
            <person name="Agarwal S."/>
            <person name="Srivastava S."/>
            <person name="Singh M."/>
            <person name="Iquebal M.A."/>
            <person name="Jaiswal S."/>
            <person name="Angadi U.B."/>
            <person name="Kumar N."/>
            <person name="Raza M."/>
            <person name="Shah T.M."/>
            <person name="Rai A."/>
            <person name="Jena J.K."/>
        </authorList>
    </citation>
    <scope>NUCLEOTIDE SEQUENCE [LARGE SCALE GENOMIC DNA]</scope>
    <source>
        <strain evidence="10">DASCIFA01</strain>
        <tissue evidence="10">Testis</tissue>
    </source>
</reference>
<dbReference type="GO" id="GO:0007346">
    <property type="term" value="P:regulation of mitotic cell cycle"/>
    <property type="evidence" value="ECO:0007669"/>
    <property type="project" value="TreeGrafter"/>
</dbReference>
<comment type="catalytic activity">
    <reaction evidence="8">
        <text>L-seryl-[protein] + ATP = O-phospho-L-seryl-[protein] + ADP + H(+)</text>
        <dbReference type="Rhea" id="RHEA:17989"/>
        <dbReference type="Rhea" id="RHEA-COMP:9863"/>
        <dbReference type="Rhea" id="RHEA-COMP:11604"/>
        <dbReference type="ChEBI" id="CHEBI:15378"/>
        <dbReference type="ChEBI" id="CHEBI:29999"/>
        <dbReference type="ChEBI" id="CHEBI:30616"/>
        <dbReference type="ChEBI" id="CHEBI:83421"/>
        <dbReference type="ChEBI" id="CHEBI:456216"/>
        <dbReference type="EC" id="2.7.11.1"/>
    </reaction>
</comment>
<dbReference type="GO" id="GO:0004674">
    <property type="term" value="F:protein serine/threonine kinase activity"/>
    <property type="evidence" value="ECO:0007669"/>
    <property type="project" value="UniProtKB-KW"/>
</dbReference>
<protein>
    <recommendedName>
        <fullName evidence="1">non-specific serine/threonine protein kinase</fullName>
        <ecNumber evidence="1">2.7.11.1</ecNumber>
    </recommendedName>
</protein>
<dbReference type="InterPro" id="IPR051138">
    <property type="entry name" value="PIM_Ser/Thr_kinase"/>
</dbReference>
<sequence>MPPLPRSHRSSLLRGSAVEPVAGQQPRLSRPPLRPVVSGRARGPEMGDPEMDGAALREMKGRGNLGPRSPSPLTSERQWAFEECYQTYYWPNAGYACPPDYFVDFEYEAETTTVWSLGIVMYRTVCGCQPFTNQHDGLSFDSRVSTEIQNDTVAVSISEILLKKIILRNLDR</sequence>
<evidence type="ECO:0000313" key="11">
    <source>
        <dbReference type="Proteomes" id="UP000290572"/>
    </source>
</evidence>
<dbReference type="EC" id="2.7.11.1" evidence="1"/>
<keyword evidence="5 10" id="KW-0418">Kinase</keyword>
<dbReference type="Gene3D" id="1.10.510.10">
    <property type="entry name" value="Transferase(Phosphotransferase) domain 1"/>
    <property type="match status" value="1"/>
</dbReference>
<feature type="compositionally biased region" description="Basic residues" evidence="9">
    <location>
        <begin position="1"/>
        <end position="11"/>
    </location>
</feature>
<dbReference type="GO" id="GO:0005737">
    <property type="term" value="C:cytoplasm"/>
    <property type="evidence" value="ECO:0007669"/>
    <property type="project" value="TreeGrafter"/>
</dbReference>
<keyword evidence="2" id="KW-0723">Serine/threonine-protein kinase</keyword>
<evidence type="ECO:0000256" key="1">
    <source>
        <dbReference type="ARBA" id="ARBA00012513"/>
    </source>
</evidence>
<dbReference type="GO" id="GO:0043066">
    <property type="term" value="P:negative regulation of apoptotic process"/>
    <property type="evidence" value="ECO:0007669"/>
    <property type="project" value="TreeGrafter"/>
</dbReference>
<keyword evidence="4" id="KW-0547">Nucleotide-binding</keyword>
<evidence type="ECO:0000256" key="7">
    <source>
        <dbReference type="ARBA" id="ARBA00047899"/>
    </source>
</evidence>
<evidence type="ECO:0000256" key="4">
    <source>
        <dbReference type="ARBA" id="ARBA00022741"/>
    </source>
</evidence>
<name>A0A498MJG1_LABRO</name>
<evidence type="ECO:0000313" key="10">
    <source>
        <dbReference type="EMBL" id="RXN17455.1"/>
    </source>
</evidence>
<proteinExistence type="predicted"/>
<accession>A0A498MJG1</accession>
<dbReference type="EMBL" id="QBIY01012745">
    <property type="protein sequence ID" value="RXN17455.1"/>
    <property type="molecule type" value="Genomic_DNA"/>
</dbReference>
<comment type="catalytic activity">
    <reaction evidence="7">
        <text>L-threonyl-[protein] + ATP = O-phospho-L-threonyl-[protein] + ADP + H(+)</text>
        <dbReference type="Rhea" id="RHEA:46608"/>
        <dbReference type="Rhea" id="RHEA-COMP:11060"/>
        <dbReference type="Rhea" id="RHEA-COMP:11605"/>
        <dbReference type="ChEBI" id="CHEBI:15378"/>
        <dbReference type="ChEBI" id="CHEBI:30013"/>
        <dbReference type="ChEBI" id="CHEBI:30616"/>
        <dbReference type="ChEBI" id="CHEBI:61977"/>
        <dbReference type="ChEBI" id="CHEBI:456216"/>
        <dbReference type="EC" id="2.7.11.1"/>
    </reaction>
</comment>
<keyword evidence="6" id="KW-0067">ATP-binding</keyword>
<evidence type="ECO:0000256" key="3">
    <source>
        <dbReference type="ARBA" id="ARBA00022679"/>
    </source>
</evidence>